<dbReference type="OrthoDB" id="657225at2"/>
<dbReference type="RefSeq" id="WP_069109262.1">
    <property type="nucleotide sequence ID" value="NZ_FNUC01000004.1"/>
</dbReference>
<dbReference type="AlphaFoldDB" id="A0A1H5PN78"/>
<dbReference type="Proteomes" id="UP000181980">
    <property type="component" value="Unassembled WGS sequence"/>
</dbReference>
<dbReference type="EMBL" id="FNUC01000004">
    <property type="protein sequence ID" value="SEF15226.1"/>
    <property type="molecule type" value="Genomic_DNA"/>
</dbReference>
<proteinExistence type="predicted"/>
<dbReference type="InterPro" id="IPR029032">
    <property type="entry name" value="AhpD-like"/>
</dbReference>
<dbReference type="InterPro" id="IPR003779">
    <property type="entry name" value="CMD-like"/>
</dbReference>
<dbReference type="PANTHER" id="PTHR34846">
    <property type="entry name" value="4-CARBOXYMUCONOLACTONE DECARBOXYLASE FAMILY PROTEIN (AFU_ORTHOLOGUE AFUA_6G11590)"/>
    <property type="match status" value="1"/>
</dbReference>
<dbReference type="SUPFAM" id="SSF69118">
    <property type="entry name" value="AhpD-like"/>
    <property type="match status" value="1"/>
</dbReference>
<keyword evidence="2" id="KW-0560">Oxidoreductase</keyword>
<dbReference type="Gene3D" id="1.20.1290.10">
    <property type="entry name" value="AhpD-like"/>
    <property type="match status" value="1"/>
</dbReference>
<reference evidence="3" key="1">
    <citation type="submission" date="2016-10" db="EMBL/GenBank/DDBJ databases">
        <authorList>
            <person name="Varghese N."/>
            <person name="Submissions S."/>
        </authorList>
    </citation>
    <scope>NUCLEOTIDE SEQUENCE [LARGE SCALE GENOMIC DNA]</scope>
    <source>
        <strain evidence="3">DSM 45237</strain>
    </source>
</reference>
<evidence type="ECO:0000313" key="3">
    <source>
        <dbReference type="Proteomes" id="UP000181980"/>
    </source>
</evidence>
<organism evidence="2 3">
    <name type="scientific">Jiangella alba</name>
    <dbReference type="NCBI Taxonomy" id="561176"/>
    <lineage>
        <taxon>Bacteria</taxon>
        <taxon>Bacillati</taxon>
        <taxon>Actinomycetota</taxon>
        <taxon>Actinomycetes</taxon>
        <taxon>Jiangellales</taxon>
        <taxon>Jiangellaceae</taxon>
        <taxon>Jiangella</taxon>
    </lineage>
</organism>
<dbReference type="STRING" id="561176.SAMN04488561_4889"/>
<name>A0A1H5PN78_9ACTN</name>
<dbReference type="PANTHER" id="PTHR34846:SF10">
    <property type="entry name" value="CYTOPLASMIC PROTEIN"/>
    <property type="match status" value="1"/>
</dbReference>
<keyword evidence="3" id="KW-1185">Reference proteome</keyword>
<sequence>MARISLDPKPTLGYRLVRRVLRRRYGVVLAPVAASAHHPRVLRTMSLLEAGAGKWRTLDRDLRALALLATSTRTGCAWCLDFGYWESHHAGVDPAKLRAVGQWRDSDLYTALERRVMAYAEAMTATPPEVTDEMVAELRADLSEAELVELTATVGLENLRNRSNAALGLTGQGFAERCEVPAP</sequence>
<dbReference type="GO" id="GO:0051920">
    <property type="term" value="F:peroxiredoxin activity"/>
    <property type="evidence" value="ECO:0007669"/>
    <property type="project" value="InterPro"/>
</dbReference>
<dbReference type="Pfam" id="PF02627">
    <property type="entry name" value="CMD"/>
    <property type="match status" value="1"/>
</dbReference>
<protein>
    <submittedName>
        <fullName evidence="2">Alkylhydroperoxidase AhpD family core domain-containing protein</fullName>
    </submittedName>
</protein>
<gene>
    <name evidence="2" type="ORF">SAMN04488561_4889</name>
</gene>
<evidence type="ECO:0000259" key="1">
    <source>
        <dbReference type="Pfam" id="PF02627"/>
    </source>
</evidence>
<keyword evidence="2" id="KW-0575">Peroxidase</keyword>
<accession>A0A1H5PN78</accession>
<evidence type="ECO:0000313" key="2">
    <source>
        <dbReference type="EMBL" id="SEF15226.1"/>
    </source>
</evidence>
<feature type="domain" description="Carboxymuconolactone decarboxylase-like" evidence="1">
    <location>
        <begin position="39"/>
        <end position="122"/>
    </location>
</feature>